<reference evidence="1 2" key="1">
    <citation type="submission" date="2022-05" db="EMBL/GenBank/DDBJ databases">
        <authorList>
            <consortium name="Genoscope - CEA"/>
            <person name="William W."/>
        </authorList>
    </citation>
    <scope>NUCLEOTIDE SEQUENCE [LARGE SCALE GENOMIC DNA]</scope>
</reference>
<name>A0ABN8NC05_9CNID</name>
<keyword evidence="2" id="KW-1185">Reference proteome</keyword>
<comment type="caution">
    <text evidence="1">The sequence shown here is derived from an EMBL/GenBank/DDBJ whole genome shotgun (WGS) entry which is preliminary data.</text>
</comment>
<dbReference type="Proteomes" id="UP001159427">
    <property type="component" value="Unassembled WGS sequence"/>
</dbReference>
<feature type="non-terminal residue" evidence="1">
    <location>
        <position position="1"/>
    </location>
</feature>
<dbReference type="Gene3D" id="3.40.630.40">
    <property type="entry name" value="Zn-dependent exopeptidases"/>
    <property type="match status" value="1"/>
</dbReference>
<accession>A0ABN8NC05</accession>
<proteinExistence type="predicted"/>
<organism evidence="1 2">
    <name type="scientific">Porites evermanni</name>
    <dbReference type="NCBI Taxonomy" id="104178"/>
    <lineage>
        <taxon>Eukaryota</taxon>
        <taxon>Metazoa</taxon>
        <taxon>Cnidaria</taxon>
        <taxon>Anthozoa</taxon>
        <taxon>Hexacorallia</taxon>
        <taxon>Scleractinia</taxon>
        <taxon>Fungiina</taxon>
        <taxon>Poritidae</taxon>
        <taxon>Porites</taxon>
    </lineage>
</organism>
<dbReference type="EMBL" id="CALNXI010000764">
    <property type="protein sequence ID" value="CAH3044978.1"/>
    <property type="molecule type" value="Genomic_DNA"/>
</dbReference>
<sequence length="304" mass="34053">ILGQTEWGFKSYTKYETGDMSLIITVPHGGSKKPTKQENGDKWPKRTHGCLESNECVWEHDCGTPDDKRCRAVTVSDSYTTTVARDIADGINSITGMRPHVVYNILKRSKLDTNREINQATMNVPDAKKAYHDYTNFINKALSAIPGRGLLLDIHGHGHKIQRTELGYLIYGSRLDSGNFDLTDSSIRSLGDVTCGNDNACFKKLIRGKRSLGHFMNQEGLRAVPSPEEPGPMVRLTGTYFSGGFTVRKYGSKDEGVIDAIQMEFPRELRKNKTAWENSRRKVARAIVKFFRLNYDSGIGVNDV</sequence>
<gene>
    <name evidence="1" type="ORF">PEVE_00040959</name>
</gene>
<evidence type="ECO:0000313" key="1">
    <source>
        <dbReference type="EMBL" id="CAH3044978.1"/>
    </source>
</evidence>
<evidence type="ECO:0000313" key="2">
    <source>
        <dbReference type="Proteomes" id="UP001159427"/>
    </source>
</evidence>
<protein>
    <submittedName>
        <fullName evidence="1">Uncharacterized protein</fullName>
    </submittedName>
</protein>